<name>A0A6A6RPL8_9PLEO</name>
<evidence type="ECO:0000313" key="4">
    <source>
        <dbReference type="Proteomes" id="UP000799753"/>
    </source>
</evidence>
<dbReference type="OrthoDB" id="2102561at2759"/>
<keyword evidence="2" id="KW-0560">Oxidoreductase</keyword>
<dbReference type="PANTHER" id="PTHR44169">
    <property type="entry name" value="NADPH-DEPENDENT 1-ACYLDIHYDROXYACETONE PHOSPHATE REDUCTASE"/>
    <property type="match status" value="1"/>
</dbReference>
<comment type="similarity">
    <text evidence="1">Belongs to the short-chain dehydrogenases/reductases (SDR) family.</text>
</comment>
<dbReference type="PRINTS" id="PR00081">
    <property type="entry name" value="GDHRDH"/>
</dbReference>
<dbReference type="AlphaFoldDB" id="A0A6A6RPL8"/>
<dbReference type="InterPro" id="IPR036291">
    <property type="entry name" value="NAD(P)-bd_dom_sf"/>
</dbReference>
<dbReference type="Pfam" id="PF00106">
    <property type="entry name" value="adh_short"/>
    <property type="match status" value="1"/>
</dbReference>
<dbReference type="GO" id="GO:0000140">
    <property type="term" value="F:acylglycerone-phosphate reductase (NADP+) activity"/>
    <property type="evidence" value="ECO:0007669"/>
    <property type="project" value="TreeGrafter"/>
</dbReference>
<dbReference type="GO" id="GO:0006654">
    <property type="term" value="P:phosphatidic acid biosynthetic process"/>
    <property type="evidence" value="ECO:0007669"/>
    <property type="project" value="TreeGrafter"/>
</dbReference>
<evidence type="ECO:0000256" key="2">
    <source>
        <dbReference type="ARBA" id="ARBA00023002"/>
    </source>
</evidence>
<reference evidence="3" key="1">
    <citation type="journal article" date="2020" name="Stud. Mycol.">
        <title>101 Dothideomycetes genomes: a test case for predicting lifestyles and emergence of pathogens.</title>
        <authorList>
            <person name="Haridas S."/>
            <person name="Albert R."/>
            <person name="Binder M."/>
            <person name="Bloem J."/>
            <person name="Labutti K."/>
            <person name="Salamov A."/>
            <person name="Andreopoulos B."/>
            <person name="Baker S."/>
            <person name="Barry K."/>
            <person name="Bills G."/>
            <person name="Bluhm B."/>
            <person name="Cannon C."/>
            <person name="Castanera R."/>
            <person name="Culley D."/>
            <person name="Daum C."/>
            <person name="Ezra D."/>
            <person name="Gonzalez J."/>
            <person name="Henrissat B."/>
            <person name="Kuo A."/>
            <person name="Liang C."/>
            <person name="Lipzen A."/>
            <person name="Lutzoni F."/>
            <person name="Magnuson J."/>
            <person name="Mondo S."/>
            <person name="Nolan M."/>
            <person name="Ohm R."/>
            <person name="Pangilinan J."/>
            <person name="Park H.-J."/>
            <person name="Ramirez L."/>
            <person name="Alfaro M."/>
            <person name="Sun H."/>
            <person name="Tritt A."/>
            <person name="Yoshinaga Y."/>
            <person name="Zwiers L.-H."/>
            <person name="Turgeon B."/>
            <person name="Goodwin S."/>
            <person name="Spatafora J."/>
            <person name="Crous P."/>
            <person name="Grigoriev I."/>
        </authorList>
    </citation>
    <scope>NUCLEOTIDE SEQUENCE</scope>
    <source>
        <strain evidence="3">CBS 473.64</strain>
    </source>
</reference>
<keyword evidence="4" id="KW-1185">Reference proteome</keyword>
<dbReference type="GO" id="GO:0004806">
    <property type="term" value="F:triacylglycerol lipase activity"/>
    <property type="evidence" value="ECO:0007669"/>
    <property type="project" value="TreeGrafter"/>
</dbReference>
<dbReference type="GO" id="GO:0005811">
    <property type="term" value="C:lipid droplet"/>
    <property type="evidence" value="ECO:0007669"/>
    <property type="project" value="TreeGrafter"/>
</dbReference>
<sequence>MPKTMLITGCSTGIGASLVHSFQKRGLAVFATARTLSTLSAFEELSNVHTFALDVTLESSVQECYDKVRVTSGVKLDYLVNNAGIGWDQPVLDYPIEEGEKIFETNFWGVLRMIQVFAPLMLESKGTIVNVTSVLAYVNMPFKTAVAMLSETLRLEVAPFGVKVLAIVTGTVGTEFAVKTGDLASLPDSSLYEAIEADFKKFTFADDGRKKTSSDEFAEDVVKDILGGATVRVWRGASALLGRIGAALFPQ</sequence>
<organism evidence="3 4">
    <name type="scientific">Massarina eburnea CBS 473.64</name>
    <dbReference type="NCBI Taxonomy" id="1395130"/>
    <lineage>
        <taxon>Eukaryota</taxon>
        <taxon>Fungi</taxon>
        <taxon>Dikarya</taxon>
        <taxon>Ascomycota</taxon>
        <taxon>Pezizomycotina</taxon>
        <taxon>Dothideomycetes</taxon>
        <taxon>Pleosporomycetidae</taxon>
        <taxon>Pleosporales</taxon>
        <taxon>Massarineae</taxon>
        <taxon>Massarinaceae</taxon>
        <taxon>Massarina</taxon>
    </lineage>
</organism>
<evidence type="ECO:0000313" key="3">
    <source>
        <dbReference type="EMBL" id="KAF2636128.1"/>
    </source>
</evidence>
<evidence type="ECO:0000256" key="1">
    <source>
        <dbReference type="ARBA" id="ARBA00006484"/>
    </source>
</evidence>
<dbReference type="Proteomes" id="UP000799753">
    <property type="component" value="Unassembled WGS sequence"/>
</dbReference>
<dbReference type="SUPFAM" id="SSF51735">
    <property type="entry name" value="NAD(P)-binding Rossmann-fold domains"/>
    <property type="match status" value="1"/>
</dbReference>
<dbReference type="GO" id="GO:0019433">
    <property type="term" value="P:triglyceride catabolic process"/>
    <property type="evidence" value="ECO:0007669"/>
    <property type="project" value="TreeGrafter"/>
</dbReference>
<dbReference type="PANTHER" id="PTHR44169:SF6">
    <property type="entry name" value="NADPH-DEPENDENT 1-ACYLDIHYDROXYACETONE PHOSPHATE REDUCTASE"/>
    <property type="match status" value="1"/>
</dbReference>
<accession>A0A6A6RPL8</accession>
<proteinExistence type="inferred from homology"/>
<protein>
    <submittedName>
        <fullName evidence="3">NADPH-dependent 1-acyldihydroxyacetone phosphate reductase</fullName>
    </submittedName>
</protein>
<dbReference type="GO" id="GO:0005783">
    <property type="term" value="C:endoplasmic reticulum"/>
    <property type="evidence" value="ECO:0007669"/>
    <property type="project" value="TreeGrafter"/>
</dbReference>
<gene>
    <name evidence="3" type="ORF">P280DRAFT_522378</name>
</gene>
<dbReference type="EMBL" id="MU006800">
    <property type="protein sequence ID" value="KAF2636128.1"/>
    <property type="molecule type" value="Genomic_DNA"/>
</dbReference>
<dbReference type="InterPro" id="IPR002347">
    <property type="entry name" value="SDR_fam"/>
</dbReference>
<dbReference type="Gene3D" id="3.40.50.720">
    <property type="entry name" value="NAD(P)-binding Rossmann-like Domain"/>
    <property type="match status" value="1"/>
</dbReference>